<proteinExistence type="predicted"/>
<dbReference type="GO" id="GO:0016812">
    <property type="term" value="F:hydrolase activity, acting on carbon-nitrogen (but not peptide) bonds, in cyclic amides"/>
    <property type="evidence" value="ECO:0007669"/>
    <property type="project" value="TreeGrafter"/>
</dbReference>
<dbReference type="InterPro" id="IPR011059">
    <property type="entry name" value="Metal-dep_hydrolase_composite"/>
</dbReference>
<dbReference type="Gene3D" id="2.30.40.10">
    <property type="entry name" value="Urease, subunit C, domain 1"/>
    <property type="match status" value="1"/>
</dbReference>
<feature type="non-terminal residue" evidence="2">
    <location>
        <position position="160"/>
    </location>
</feature>
<comment type="caution">
    <text evidence="2">The sequence shown here is derived from an EMBL/GenBank/DDBJ whole genome shotgun (WGS) entry which is preliminary data.</text>
</comment>
<evidence type="ECO:0000313" key="2">
    <source>
        <dbReference type="EMBL" id="KKK70030.1"/>
    </source>
</evidence>
<gene>
    <name evidence="2" type="ORF">LCGC14_2928100</name>
</gene>
<protein>
    <recommendedName>
        <fullName evidence="1">Amidohydrolase 3 domain-containing protein</fullName>
    </recommendedName>
</protein>
<dbReference type="InterPro" id="IPR032466">
    <property type="entry name" value="Metal_Hydrolase"/>
</dbReference>
<organism evidence="2">
    <name type="scientific">marine sediment metagenome</name>
    <dbReference type="NCBI Taxonomy" id="412755"/>
    <lineage>
        <taxon>unclassified sequences</taxon>
        <taxon>metagenomes</taxon>
        <taxon>ecological metagenomes</taxon>
    </lineage>
</organism>
<dbReference type="PANTHER" id="PTHR11647">
    <property type="entry name" value="HYDRANTOINASE/DIHYDROPYRIMIDINASE FAMILY MEMBER"/>
    <property type="match status" value="1"/>
</dbReference>
<dbReference type="GO" id="GO:0005829">
    <property type="term" value="C:cytosol"/>
    <property type="evidence" value="ECO:0007669"/>
    <property type="project" value="TreeGrafter"/>
</dbReference>
<dbReference type="EMBL" id="LAZR01058376">
    <property type="protein sequence ID" value="KKK70030.1"/>
    <property type="molecule type" value="Genomic_DNA"/>
</dbReference>
<evidence type="ECO:0000259" key="1">
    <source>
        <dbReference type="Pfam" id="PF07969"/>
    </source>
</evidence>
<dbReference type="SUPFAM" id="SSF51338">
    <property type="entry name" value="Composite domain of metallo-dependent hydrolases"/>
    <property type="match status" value="1"/>
</dbReference>
<feature type="domain" description="Amidohydrolase 3" evidence="1">
    <location>
        <begin position="49"/>
        <end position="113"/>
    </location>
</feature>
<dbReference type="Pfam" id="PF07969">
    <property type="entry name" value="Amidohydro_3"/>
    <property type="match status" value="1"/>
</dbReference>
<dbReference type="InterPro" id="IPR013108">
    <property type="entry name" value="Amidohydro_3"/>
</dbReference>
<dbReference type="InterPro" id="IPR050378">
    <property type="entry name" value="Metallo-dep_Hydrolases_sf"/>
</dbReference>
<sequence>MLDLLLAGGTVCDGTGSPSFQADIGIKGDRIVSVGQPDQADQSGQSMCTIDISGLVVSPGFIDVHSHSEFTVLADPRAEGKILQGITTEVNGNCGLSAAPLIKEAAARREADLKEYRIPERWGSFREYFNILAERGPALNYATLVGHGNIRASVMGYVDR</sequence>
<name>A0A0F8Y8K4_9ZZZZ</name>
<dbReference type="Gene3D" id="3.20.20.140">
    <property type="entry name" value="Metal-dependent hydrolases"/>
    <property type="match status" value="1"/>
</dbReference>
<dbReference type="PANTHER" id="PTHR11647:SF1">
    <property type="entry name" value="COLLAPSIN RESPONSE MEDIATOR PROTEIN"/>
    <property type="match status" value="1"/>
</dbReference>
<accession>A0A0F8Y8K4</accession>
<reference evidence="2" key="1">
    <citation type="journal article" date="2015" name="Nature">
        <title>Complex archaea that bridge the gap between prokaryotes and eukaryotes.</title>
        <authorList>
            <person name="Spang A."/>
            <person name="Saw J.H."/>
            <person name="Jorgensen S.L."/>
            <person name="Zaremba-Niedzwiedzka K."/>
            <person name="Martijn J."/>
            <person name="Lind A.E."/>
            <person name="van Eijk R."/>
            <person name="Schleper C."/>
            <person name="Guy L."/>
            <person name="Ettema T.J."/>
        </authorList>
    </citation>
    <scope>NUCLEOTIDE SEQUENCE</scope>
</reference>
<dbReference type="AlphaFoldDB" id="A0A0F8Y8K4"/>
<dbReference type="SUPFAM" id="SSF51556">
    <property type="entry name" value="Metallo-dependent hydrolases"/>
    <property type="match status" value="1"/>
</dbReference>